<dbReference type="Proteomes" id="UP000031937">
    <property type="component" value="Unassembled WGS sequence"/>
</dbReference>
<proteinExistence type="predicted"/>
<dbReference type="RefSeq" id="WP_041503928.1">
    <property type="nucleotide sequence ID" value="NZ_JPIT01000031.1"/>
</dbReference>
<protein>
    <recommendedName>
        <fullName evidence="3">DUF4843 domain-containing protein</fullName>
    </recommendedName>
</protein>
<evidence type="ECO:0000313" key="1">
    <source>
        <dbReference type="EMBL" id="KIO43744.1"/>
    </source>
</evidence>
<evidence type="ECO:0000313" key="2">
    <source>
        <dbReference type="Proteomes" id="UP000031937"/>
    </source>
</evidence>
<dbReference type="Pfam" id="PF16132">
    <property type="entry name" value="DUF4843"/>
    <property type="match status" value="1"/>
</dbReference>
<dbReference type="EMBL" id="JPIT01000031">
    <property type="protein sequence ID" value="KIO43744.1"/>
    <property type="molecule type" value="Genomic_DNA"/>
</dbReference>
<sequence length="254" mass="30612">MNTNRLWGKLKWLGILWVLWHCAGCDREYLQYDTGKKDNIYMNSGDSAYYSFISGAPEEKYDYPLYLQVMGMPKPYVRSYRIEVIDSLTTARVDIHYRLREIDTFPRDEIRSTRYITLFKNKDPELRERPVVLAFKLVETDDFSVVPIEKRYTKMLLFISITATPKPWWWSDSDLGNYTEQAAYMFMHFFHEVKQKNPVMYERLTTQFGPNLEWSGYQFWYNNKIAIHKYIIRPLYDYYQEHPDADVNIPEPQY</sequence>
<reference evidence="1 2" key="1">
    <citation type="submission" date="2014-07" db="EMBL/GenBank/DDBJ databases">
        <title>Porphyromonadaceae bacterium OUH 334697 = ATCC BAA-2682 = DSM 28341 draft genome.</title>
        <authorList>
            <person name="Sydenham T.V."/>
            <person name="Hasman H."/>
            <person name="Justesen U.S."/>
        </authorList>
    </citation>
    <scope>NUCLEOTIDE SEQUENCE [LARGE SCALE GENOMIC DNA]</scope>
    <source>
        <strain evidence="1 2">OUH 334697</strain>
    </source>
</reference>
<dbReference type="InterPro" id="IPR032299">
    <property type="entry name" value="DUF4843"/>
</dbReference>
<name>A0AB34R2C2_9PORP</name>
<dbReference type="AlphaFoldDB" id="A0AB34R2C2"/>
<comment type="caution">
    <text evidence="1">The sequence shown here is derived from an EMBL/GenBank/DDBJ whole genome shotgun (WGS) entry which is preliminary data.</text>
</comment>
<evidence type="ECO:0008006" key="3">
    <source>
        <dbReference type="Google" id="ProtNLM"/>
    </source>
</evidence>
<gene>
    <name evidence="1" type="ORF">IE90_11570</name>
</gene>
<accession>A0AB34R2C2</accession>
<organism evidence="1 2">
    <name type="scientific">Sanguibacteroides justesenii</name>
    <dbReference type="NCBI Taxonomy" id="1547597"/>
    <lineage>
        <taxon>Bacteria</taxon>
        <taxon>Pseudomonadati</taxon>
        <taxon>Bacteroidota</taxon>
        <taxon>Bacteroidia</taxon>
        <taxon>Bacteroidales</taxon>
        <taxon>Porphyromonadaceae</taxon>
        <taxon>Sanguibacteroides</taxon>
    </lineage>
</organism>